<proteinExistence type="predicted"/>
<dbReference type="GO" id="GO:0005737">
    <property type="term" value="C:cytoplasm"/>
    <property type="evidence" value="ECO:0007669"/>
    <property type="project" value="TreeGrafter"/>
</dbReference>
<dbReference type="SUPFAM" id="SSF50985">
    <property type="entry name" value="RCC1/BLIP-II"/>
    <property type="match status" value="1"/>
</dbReference>
<feature type="repeat" description="RCC1" evidence="3">
    <location>
        <begin position="305"/>
        <end position="356"/>
    </location>
</feature>
<feature type="region of interest" description="Disordered" evidence="4">
    <location>
        <begin position="1"/>
        <end position="33"/>
    </location>
</feature>
<dbReference type="Pfam" id="PF25390">
    <property type="entry name" value="WD40_RLD"/>
    <property type="match status" value="1"/>
</dbReference>
<keyword evidence="1" id="KW-0344">Guanine-nucleotide releasing factor</keyword>
<protein>
    <recommendedName>
        <fullName evidence="5">RCC1-like domain-containing protein</fullName>
    </recommendedName>
</protein>
<gene>
    <name evidence="6" type="ORF">OVA965_LOCUS20775</name>
    <name evidence="7" type="ORF">TMI583_LOCUS21256</name>
</gene>
<organism evidence="7 8">
    <name type="scientific">Didymodactylos carnosus</name>
    <dbReference type="NCBI Taxonomy" id="1234261"/>
    <lineage>
        <taxon>Eukaryota</taxon>
        <taxon>Metazoa</taxon>
        <taxon>Spiralia</taxon>
        <taxon>Gnathifera</taxon>
        <taxon>Rotifera</taxon>
        <taxon>Eurotatoria</taxon>
        <taxon>Bdelloidea</taxon>
        <taxon>Philodinida</taxon>
        <taxon>Philodinidae</taxon>
        <taxon>Didymodactylos</taxon>
    </lineage>
</organism>
<feature type="repeat" description="RCC1" evidence="3">
    <location>
        <begin position="181"/>
        <end position="234"/>
    </location>
</feature>
<sequence>MSPSLTTKQNPKKRTYDHVVADDDNVKPENKSNKKRLITKDDVKHPVSATVPILSIAPLSIAKGGDVLAVGENGMGQMGMSSNIAERQNAQPVPKIPEKIVQIVTGPLHSVLLTEQKNVYSFGCNDEKALGHTANDDDDSDDEDKAYFGRVDFSKVITDKNEQIIQVAAGDSHTIVLTHLGKVYGWGTFRSSTNGPFGLIKKNRIESDPVEIHVPEKIIKIASGHDFALFLSETGQVYSCGNGETGQLGRLNRYTCEYGGRAGTERLIQPSLIQYNRNGLYEKDLMFEDIFASSHGFFLKVFKENHILAGGLNNFHQLGFESTEPVYFPAIVPSLEGHQWKKFAGGLHHTLALTNDGQVYAFGRHYEGQLGHENLDKHLVKPKLIENIPEEVCDISCGNHVSFILAKSGKVYSFGDGTSLQHGHGHQDIKIPKLISSKYMDIKQIQMIAVGSQHTLFLAADTAASH</sequence>
<dbReference type="EMBL" id="CAJNOK010011162">
    <property type="protein sequence ID" value="CAF1133588.1"/>
    <property type="molecule type" value="Genomic_DNA"/>
</dbReference>
<dbReference type="Gene3D" id="2.130.10.30">
    <property type="entry name" value="Regulator of chromosome condensation 1/beta-lactamase-inhibitor protein II"/>
    <property type="match status" value="1"/>
</dbReference>
<dbReference type="InterPro" id="IPR009091">
    <property type="entry name" value="RCC1/BLIP-II"/>
</dbReference>
<comment type="caution">
    <text evidence="7">The sequence shown here is derived from an EMBL/GenBank/DDBJ whole genome shotgun (WGS) entry which is preliminary data.</text>
</comment>
<evidence type="ECO:0000313" key="6">
    <source>
        <dbReference type="EMBL" id="CAF1133588.1"/>
    </source>
</evidence>
<feature type="repeat" description="RCC1" evidence="3">
    <location>
        <begin position="117"/>
        <end position="180"/>
    </location>
</feature>
<name>A0A8S2M247_9BILA</name>
<evidence type="ECO:0000259" key="5">
    <source>
        <dbReference type="Pfam" id="PF25390"/>
    </source>
</evidence>
<dbReference type="GO" id="GO:0005085">
    <property type="term" value="F:guanyl-nucleotide exchange factor activity"/>
    <property type="evidence" value="ECO:0007669"/>
    <property type="project" value="TreeGrafter"/>
</dbReference>
<evidence type="ECO:0000256" key="4">
    <source>
        <dbReference type="SAM" id="MobiDB-lite"/>
    </source>
</evidence>
<feature type="repeat" description="RCC1" evidence="3">
    <location>
        <begin position="357"/>
        <end position="408"/>
    </location>
</feature>
<dbReference type="EMBL" id="CAJOBA010023035">
    <property type="protein sequence ID" value="CAF3919896.1"/>
    <property type="molecule type" value="Genomic_DNA"/>
</dbReference>
<dbReference type="PANTHER" id="PTHR45982:SF1">
    <property type="entry name" value="REGULATOR OF CHROMOSOME CONDENSATION"/>
    <property type="match status" value="1"/>
</dbReference>
<dbReference type="Proteomes" id="UP000682733">
    <property type="component" value="Unassembled WGS sequence"/>
</dbReference>
<feature type="repeat" description="RCC1" evidence="3">
    <location>
        <begin position="409"/>
        <end position="461"/>
    </location>
</feature>
<feature type="compositionally biased region" description="Basic and acidic residues" evidence="4">
    <location>
        <begin position="14"/>
        <end position="33"/>
    </location>
</feature>
<evidence type="ECO:0000256" key="2">
    <source>
        <dbReference type="ARBA" id="ARBA00022737"/>
    </source>
</evidence>
<dbReference type="PROSITE" id="PS00626">
    <property type="entry name" value="RCC1_2"/>
    <property type="match status" value="2"/>
</dbReference>
<dbReference type="InterPro" id="IPR000408">
    <property type="entry name" value="Reg_chr_condens"/>
</dbReference>
<accession>A0A8S2M247</accession>
<evidence type="ECO:0000256" key="1">
    <source>
        <dbReference type="ARBA" id="ARBA00022658"/>
    </source>
</evidence>
<dbReference type="InterPro" id="IPR051553">
    <property type="entry name" value="Ran_GTPase-activating"/>
</dbReference>
<dbReference type="AlphaFoldDB" id="A0A8S2M247"/>
<feature type="domain" description="RCC1-like" evidence="5">
    <location>
        <begin position="66"/>
        <end position="457"/>
    </location>
</feature>
<dbReference type="PANTHER" id="PTHR45982">
    <property type="entry name" value="REGULATOR OF CHROMOSOME CONDENSATION"/>
    <property type="match status" value="1"/>
</dbReference>
<feature type="repeat" description="RCC1" evidence="3">
    <location>
        <begin position="65"/>
        <end position="116"/>
    </location>
</feature>
<dbReference type="InterPro" id="IPR058923">
    <property type="entry name" value="RCC1-like_dom"/>
</dbReference>
<dbReference type="Proteomes" id="UP000677228">
    <property type="component" value="Unassembled WGS sequence"/>
</dbReference>
<reference evidence="7" key="1">
    <citation type="submission" date="2021-02" db="EMBL/GenBank/DDBJ databases">
        <authorList>
            <person name="Nowell W R."/>
        </authorList>
    </citation>
    <scope>NUCLEOTIDE SEQUENCE</scope>
</reference>
<dbReference type="PRINTS" id="PR00633">
    <property type="entry name" value="RCCNDNSATION"/>
</dbReference>
<evidence type="ECO:0000313" key="7">
    <source>
        <dbReference type="EMBL" id="CAF3919896.1"/>
    </source>
</evidence>
<keyword evidence="2" id="KW-0677">Repeat</keyword>
<evidence type="ECO:0000313" key="8">
    <source>
        <dbReference type="Proteomes" id="UP000682733"/>
    </source>
</evidence>
<dbReference type="PROSITE" id="PS50012">
    <property type="entry name" value="RCC1_3"/>
    <property type="match status" value="6"/>
</dbReference>
<evidence type="ECO:0000256" key="3">
    <source>
        <dbReference type="PROSITE-ProRule" id="PRU00235"/>
    </source>
</evidence>